<evidence type="ECO:0000259" key="1">
    <source>
        <dbReference type="Pfam" id="PF25758"/>
    </source>
</evidence>
<evidence type="ECO:0000313" key="2">
    <source>
        <dbReference type="EMBL" id="CAH1959456.1"/>
    </source>
</evidence>
<dbReference type="GO" id="GO:0005635">
    <property type="term" value="C:nuclear envelope"/>
    <property type="evidence" value="ECO:0007669"/>
    <property type="project" value="TreeGrafter"/>
</dbReference>
<dbReference type="Gene3D" id="1.25.10.10">
    <property type="entry name" value="Leucine-rich Repeat Variant"/>
    <property type="match status" value="1"/>
</dbReference>
<protein>
    <recommendedName>
        <fullName evidence="1">Importin-7/11-like TPR repeats domain-containing protein</fullName>
    </recommendedName>
</protein>
<evidence type="ECO:0000313" key="3">
    <source>
        <dbReference type="Proteomes" id="UP001152888"/>
    </source>
</evidence>
<proteinExistence type="predicted"/>
<dbReference type="Proteomes" id="UP001152888">
    <property type="component" value="Unassembled WGS sequence"/>
</dbReference>
<dbReference type="EMBL" id="CAKOFQ010006682">
    <property type="protein sequence ID" value="CAH1959456.1"/>
    <property type="molecule type" value="Genomic_DNA"/>
</dbReference>
<dbReference type="PANTHER" id="PTHR10997:SF7">
    <property type="entry name" value="IMPORTIN-11"/>
    <property type="match status" value="1"/>
</dbReference>
<name>A0A9P0NWN7_ACAOB</name>
<feature type="domain" description="Importin-7/11-like TPR repeats" evidence="1">
    <location>
        <begin position="640"/>
        <end position="990"/>
    </location>
</feature>
<dbReference type="InterPro" id="IPR011989">
    <property type="entry name" value="ARM-like"/>
</dbReference>
<dbReference type="InterPro" id="IPR058669">
    <property type="entry name" value="TPR_IPO7/11-like"/>
</dbReference>
<gene>
    <name evidence="2" type="ORF">ACAOBT_LOCUS3180</name>
</gene>
<dbReference type="InterPro" id="IPR016024">
    <property type="entry name" value="ARM-type_fold"/>
</dbReference>
<organism evidence="2 3">
    <name type="scientific">Acanthoscelides obtectus</name>
    <name type="common">Bean weevil</name>
    <name type="synonym">Bruchus obtectus</name>
    <dbReference type="NCBI Taxonomy" id="200917"/>
    <lineage>
        <taxon>Eukaryota</taxon>
        <taxon>Metazoa</taxon>
        <taxon>Ecdysozoa</taxon>
        <taxon>Arthropoda</taxon>
        <taxon>Hexapoda</taxon>
        <taxon>Insecta</taxon>
        <taxon>Pterygota</taxon>
        <taxon>Neoptera</taxon>
        <taxon>Endopterygota</taxon>
        <taxon>Coleoptera</taxon>
        <taxon>Polyphaga</taxon>
        <taxon>Cucujiformia</taxon>
        <taxon>Chrysomeloidea</taxon>
        <taxon>Chrysomelidae</taxon>
        <taxon>Bruchinae</taxon>
        <taxon>Bruchini</taxon>
        <taxon>Acanthoscelides</taxon>
    </lineage>
</organism>
<accession>A0A9P0NWN7</accession>
<dbReference type="Pfam" id="PF25758">
    <property type="entry name" value="TPR_IPO11"/>
    <property type="match status" value="1"/>
</dbReference>
<dbReference type="GO" id="GO:0005829">
    <property type="term" value="C:cytosol"/>
    <property type="evidence" value="ECO:0007669"/>
    <property type="project" value="TreeGrafter"/>
</dbReference>
<dbReference type="PANTHER" id="PTHR10997">
    <property type="entry name" value="IMPORTIN-7, 8, 11"/>
    <property type="match status" value="1"/>
</dbReference>
<dbReference type="GO" id="GO:0006606">
    <property type="term" value="P:protein import into nucleus"/>
    <property type="evidence" value="ECO:0007669"/>
    <property type="project" value="TreeGrafter"/>
</dbReference>
<dbReference type="SUPFAM" id="SSF48371">
    <property type="entry name" value="ARM repeat"/>
    <property type="match status" value="1"/>
</dbReference>
<comment type="caution">
    <text evidence="2">The sequence shown here is derived from an EMBL/GenBank/DDBJ whole genome shotgun (WGS) entry which is preliminary data.</text>
</comment>
<keyword evidence="3" id="KW-1185">Reference proteome</keyword>
<dbReference type="OrthoDB" id="381190at2759"/>
<sequence length="992" mass="114618">MSAQDNVADSVLSYWKMFNEMVPEIRKAECSESGVKKLANIIQSREFSNIIFICTKDPCHTFEKYQDICNKYKAFTTWLLGQFFYFLGSEKFLKVHDIVIDTQINILKHLSKTKLHIYNELYKEYSKALEMLVDFYNSPQETLKLEVFVPEQFDDLSTNLDLTQAFIEVSSESKCVSILEKMMKIIELFLSENFTFYSFDENTTRNLDCLLAMLGSKNLSMKLSIVDIFLSILNNKTFDLVDVNTIIKRKLTLFTMLYEQLVYKVYNEEIWTTTDDMHKFENGLVRFFDIIGKSNWFICLNNLHAFVYKKSLESKGCVPSQEVQVASLKKSQQHHNRGNYIHLIAQFHNSALVYSVENDICKDILQTEHTSDLTKVYRMDVSKIWCHLSKSILENMDLIKCTKNKCLLGPFLKYSEQLTSMVMRIKIKALQNDVNTALQFFDENTLLQSFLSKYTSHIEVCGVNRHLPDIYNFFMNVCLLTHKQNLAAIFGILVSPLLKRFCSKNENCFSEFTYRYTGDTNMLMKSLYRKLFAANIDCFISLKSVVTFFEVISSGLVEVNNHQLQMIEKTFMEICKGVFDMREPEFICEVNECETKMQVLNVMTLLLERMGSIIQPHSEPLLQYLPFLWQESEEHNMLRCAIVSTMVQLVKVLGGVKPELNQFLLPVIQLGTDTRQQAILYLLEDCLDLWLTMLEYSKTMASEYVQLFNNMTTLLEYSTEILSQCLCICLVHLLLAPELVMRTHGSQLMQTCAGIMGDLNNEGVVMLMRVVETFIRVVPSLGTATATPILPKIFQKVYQGDEYPMVMTMYLCVVSRVVLSSHEIFIKAMNTLSQSRNETEQATFGRIMNVWLDKMRNVSQLDHRKLLGLALTNLLTTQSQVILERFGLVMLNILETLNDITPDGCLVDSLVITEGQSPSEFDEDGDGYYETDHDQRKKALIISDPIHTIALKDYLHSQLNELKRQVGEQQYQQLWQLVDADTISQLKDYVTL</sequence>
<reference evidence="2" key="1">
    <citation type="submission" date="2022-03" db="EMBL/GenBank/DDBJ databases">
        <authorList>
            <person name="Sayadi A."/>
        </authorList>
    </citation>
    <scope>NUCLEOTIDE SEQUENCE</scope>
</reference>
<dbReference type="AlphaFoldDB" id="A0A9P0NWN7"/>